<dbReference type="InterPro" id="IPR035994">
    <property type="entry name" value="Nucleoside_phosphorylase_sf"/>
</dbReference>
<comment type="caution">
    <text evidence="1">The sequence shown here is derived from an EMBL/GenBank/DDBJ whole genome shotgun (WGS) entry which is preliminary data.</text>
</comment>
<dbReference type="Gene3D" id="3.40.50.1580">
    <property type="entry name" value="Nucleoside phosphorylase domain"/>
    <property type="match status" value="1"/>
</dbReference>
<dbReference type="AlphaFoldDB" id="A0A177N4X7"/>
<dbReference type="InterPro" id="IPR049539">
    <property type="entry name" value="SPL"/>
</dbReference>
<dbReference type="STRING" id="702114.A1355_14565"/>
<dbReference type="GO" id="GO:1904047">
    <property type="term" value="F:S-adenosyl-L-methionine binding"/>
    <property type="evidence" value="ECO:0007669"/>
    <property type="project" value="TreeGrafter"/>
</dbReference>
<dbReference type="GO" id="GO:0009116">
    <property type="term" value="P:nucleoside metabolic process"/>
    <property type="evidence" value="ECO:0007669"/>
    <property type="project" value="InterPro"/>
</dbReference>
<dbReference type="SUPFAM" id="SSF53167">
    <property type="entry name" value="Purine and uridine phosphorylases"/>
    <property type="match status" value="1"/>
</dbReference>
<evidence type="ECO:0008006" key="3">
    <source>
        <dbReference type="Google" id="ProtNLM"/>
    </source>
</evidence>
<accession>A0A177N4X7</accession>
<dbReference type="GO" id="GO:0003913">
    <property type="term" value="F:DNA photolyase activity"/>
    <property type="evidence" value="ECO:0007669"/>
    <property type="project" value="TreeGrafter"/>
</dbReference>
<proteinExistence type="predicted"/>
<protein>
    <recommendedName>
        <fullName evidence="3">Nucleoside phosphorylase domain-containing protein</fullName>
    </recommendedName>
</protein>
<name>A0A177N4X7_9GAMM</name>
<dbReference type="EMBL" id="LUUK01000221">
    <property type="protein sequence ID" value="OAI12190.1"/>
    <property type="molecule type" value="Genomic_DNA"/>
</dbReference>
<dbReference type="GO" id="GO:0051539">
    <property type="term" value="F:4 iron, 4 sulfur cluster binding"/>
    <property type="evidence" value="ECO:0007669"/>
    <property type="project" value="TreeGrafter"/>
</dbReference>
<dbReference type="PANTHER" id="PTHR37822:SF2">
    <property type="entry name" value="SPORE PHOTOPRODUCT LYASE"/>
    <property type="match status" value="1"/>
</dbReference>
<dbReference type="OrthoDB" id="21362at2"/>
<dbReference type="RefSeq" id="WP_064031461.1">
    <property type="nucleotide sequence ID" value="NZ_LUUK01000221.1"/>
</dbReference>
<dbReference type="PANTHER" id="PTHR37822">
    <property type="entry name" value="SPORE PHOTOPRODUCT LYASE-RELATED"/>
    <property type="match status" value="1"/>
</dbReference>
<dbReference type="GO" id="GO:0042601">
    <property type="term" value="C:endospore-forming forespore"/>
    <property type="evidence" value="ECO:0007669"/>
    <property type="project" value="TreeGrafter"/>
</dbReference>
<dbReference type="Proteomes" id="UP000077628">
    <property type="component" value="Unassembled WGS sequence"/>
</dbReference>
<gene>
    <name evidence="1" type="ORF">A1355_14565</name>
</gene>
<evidence type="ECO:0000313" key="2">
    <source>
        <dbReference type="Proteomes" id="UP000077628"/>
    </source>
</evidence>
<organism evidence="1 2">
    <name type="scientific">Methylomonas koyamae</name>
    <dbReference type="NCBI Taxonomy" id="702114"/>
    <lineage>
        <taxon>Bacteria</taxon>
        <taxon>Pseudomonadati</taxon>
        <taxon>Pseudomonadota</taxon>
        <taxon>Gammaproteobacteria</taxon>
        <taxon>Methylococcales</taxon>
        <taxon>Methylococcaceae</taxon>
        <taxon>Methylomonas</taxon>
    </lineage>
</organism>
<reference evidence="2" key="1">
    <citation type="submission" date="2016-03" db="EMBL/GenBank/DDBJ databases">
        <authorList>
            <person name="Heylen K."/>
            <person name="De Vos P."/>
            <person name="Vekeman B."/>
        </authorList>
    </citation>
    <scope>NUCLEOTIDE SEQUENCE [LARGE SCALE GENOMIC DNA]</scope>
    <source>
        <strain evidence="2">R-45383</strain>
    </source>
</reference>
<evidence type="ECO:0000313" key="1">
    <source>
        <dbReference type="EMBL" id="OAI12190.1"/>
    </source>
</evidence>
<sequence length="279" mass="30198">MTHSAPYRFVFTALACEAKPLIRAWSLKKTSDSSAFSMYTGPAGTVVVSGIGKTAMAGAVAYALALRPVTNPVLLNLGVAGHPEYPIGHVCLADKVVDADTGRCFFPQLPFDLLCPTASLITSSKPNTAYLQDALYDMEASAFYETAVRFGSSELIHCLKIVSDNPGRSIAAISETQVESWIGTQVPMIENVLGQLQGLRRQIAVGGGNDWYDACLARWHFSVSNAGKLKNLLARWDLLTKHAEPDWDSSTLRSAADALNWLENKLAEMPFSLRETDGG</sequence>
<keyword evidence="2" id="KW-1185">Reference proteome</keyword>